<dbReference type="AlphaFoldDB" id="A0A920CFG9"/>
<protein>
    <submittedName>
        <fullName evidence="1">Uncharacterized protein</fullName>
    </submittedName>
</protein>
<evidence type="ECO:0000313" key="1">
    <source>
        <dbReference type="EMBL" id="GIO34989.1"/>
    </source>
</evidence>
<organism evidence="1 2">
    <name type="scientific">Paenibacillus albilobatus</name>
    <dbReference type="NCBI Taxonomy" id="2716884"/>
    <lineage>
        <taxon>Bacteria</taxon>
        <taxon>Bacillati</taxon>
        <taxon>Bacillota</taxon>
        <taxon>Bacilli</taxon>
        <taxon>Bacillales</taxon>
        <taxon>Paenibacillaceae</taxon>
        <taxon>Paenibacillus</taxon>
    </lineage>
</organism>
<name>A0A920CFG9_9BACL</name>
<proteinExistence type="predicted"/>
<dbReference type="EMBL" id="BORQ01000015">
    <property type="protein sequence ID" value="GIO34989.1"/>
    <property type="molecule type" value="Genomic_DNA"/>
</dbReference>
<comment type="caution">
    <text evidence="1">The sequence shown here is derived from an EMBL/GenBank/DDBJ whole genome shotgun (WGS) entry which is preliminary data.</text>
</comment>
<accession>A0A920CFG9</accession>
<reference evidence="1" key="1">
    <citation type="submission" date="2021-03" db="EMBL/GenBank/DDBJ databases">
        <title>Antimicrobial resistance genes in bacteria isolated from Japanese honey, and their potential for conferring macrolide and lincosamide resistance in the American foulbrood pathogen Paenibacillus larvae.</title>
        <authorList>
            <person name="Okamoto M."/>
            <person name="Kumagai M."/>
            <person name="Kanamori H."/>
            <person name="Takamatsu D."/>
        </authorList>
    </citation>
    <scope>NUCLEOTIDE SEQUENCE</scope>
    <source>
        <strain evidence="1">J2TS6</strain>
    </source>
</reference>
<evidence type="ECO:0000313" key="2">
    <source>
        <dbReference type="Proteomes" id="UP000679779"/>
    </source>
</evidence>
<sequence length="72" mass="8479">MVKTEATPVNVGDEFVNLWTEFRAKWRIHVHGWDKFVYKIEIAAALPIMLWMIRHDPRSSTANPGQCERKRV</sequence>
<gene>
    <name evidence="1" type="ORF">J2TS6_61300</name>
</gene>
<dbReference type="Proteomes" id="UP000679779">
    <property type="component" value="Unassembled WGS sequence"/>
</dbReference>
<keyword evidence="2" id="KW-1185">Reference proteome</keyword>